<dbReference type="PANTHER" id="PTHR43684:SF4">
    <property type="entry name" value="ENOYL-COA HYDRATASE_ISOMERASE FAMILY PROTEIN (AFU_ORTHOLOGUE AFUA_1G01890)"/>
    <property type="match status" value="1"/>
</dbReference>
<dbReference type="InterPro" id="IPR014748">
    <property type="entry name" value="Enoyl-CoA_hydra_C"/>
</dbReference>
<dbReference type="Gene3D" id="3.90.226.10">
    <property type="entry name" value="2-enoyl-CoA Hydratase, Chain A, domain 1"/>
    <property type="match status" value="1"/>
</dbReference>
<evidence type="ECO:0000313" key="2">
    <source>
        <dbReference type="EMBL" id="RMJ09538.1"/>
    </source>
</evidence>
<comment type="similarity">
    <text evidence="1">Belongs to the enoyl-CoA hydratase/isomerase family.</text>
</comment>
<evidence type="ECO:0008006" key="4">
    <source>
        <dbReference type="Google" id="ProtNLM"/>
    </source>
</evidence>
<dbReference type="Proteomes" id="UP000277212">
    <property type="component" value="Unassembled WGS sequence"/>
</dbReference>
<dbReference type="EMBL" id="NKUJ01000238">
    <property type="protein sequence ID" value="RMJ09538.1"/>
    <property type="molecule type" value="Genomic_DNA"/>
</dbReference>
<dbReference type="Pfam" id="PF00378">
    <property type="entry name" value="ECH_1"/>
    <property type="match status" value="1"/>
</dbReference>
<dbReference type="CDD" id="cd06558">
    <property type="entry name" value="crotonase-like"/>
    <property type="match status" value="1"/>
</dbReference>
<name>A0A3M2RW61_9HYPO</name>
<dbReference type="InterPro" id="IPR001753">
    <property type="entry name" value="Enoyl-CoA_hydra/iso"/>
</dbReference>
<accession>A0A3M2RW61</accession>
<protein>
    <recommendedName>
        <fullName evidence="4">Enoyl-CoA hydratase</fullName>
    </recommendedName>
</protein>
<dbReference type="PANTHER" id="PTHR43684">
    <property type="match status" value="1"/>
</dbReference>
<comment type="caution">
    <text evidence="2">The sequence shown here is derived from an EMBL/GenBank/DDBJ whole genome shotgun (WGS) entry which is preliminary data.</text>
</comment>
<evidence type="ECO:0000256" key="1">
    <source>
        <dbReference type="ARBA" id="ARBA00005254"/>
    </source>
</evidence>
<dbReference type="AlphaFoldDB" id="A0A3M2RW61"/>
<dbReference type="STRING" id="2010991.A0A3M2RW61"/>
<proteinExistence type="inferred from homology"/>
<dbReference type="Gene3D" id="1.10.12.10">
    <property type="entry name" value="Lyase 2-enoyl-coa Hydratase, Chain A, domain 2"/>
    <property type="match status" value="1"/>
</dbReference>
<dbReference type="OrthoDB" id="2018133at2759"/>
<evidence type="ECO:0000313" key="3">
    <source>
        <dbReference type="Proteomes" id="UP000277212"/>
    </source>
</evidence>
<organism evidence="2 3">
    <name type="scientific">Fusarium kuroshium</name>
    <dbReference type="NCBI Taxonomy" id="2010991"/>
    <lineage>
        <taxon>Eukaryota</taxon>
        <taxon>Fungi</taxon>
        <taxon>Dikarya</taxon>
        <taxon>Ascomycota</taxon>
        <taxon>Pezizomycotina</taxon>
        <taxon>Sordariomycetes</taxon>
        <taxon>Hypocreomycetidae</taxon>
        <taxon>Hypocreales</taxon>
        <taxon>Nectriaceae</taxon>
        <taxon>Fusarium</taxon>
        <taxon>Fusarium solani species complex</taxon>
    </lineage>
</organism>
<dbReference type="InterPro" id="IPR051053">
    <property type="entry name" value="ECH/Chromodomain_protein"/>
</dbReference>
<dbReference type="InterPro" id="IPR029045">
    <property type="entry name" value="ClpP/crotonase-like_dom_sf"/>
</dbReference>
<reference evidence="2 3" key="1">
    <citation type="submission" date="2017-06" db="EMBL/GenBank/DDBJ databases">
        <title>Comparative genomic analysis of Ambrosia Fusariam Clade fungi.</title>
        <authorList>
            <person name="Stajich J.E."/>
            <person name="Carrillo J."/>
            <person name="Kijimoto T."/>
            <person name="Eskalen A."/>
            <person name="O'Donnell K."/>
            <person name="Kasson M."/>
        </authorList>
    </citation>
    <scope>NUCLEOTIDE SEQUENCE [LARGE SCALE GENOMIC DNA]</scope>
    <source>
        <strain evidence="2">UCR3666</strain>
    </source>
</reference>
<dbReference type="SUPFAM" id="SSF52096">
    <property type="entry name" value="ClpP/crotonase"/>
    <property type="match status" value="1"/>
</dbReference>
<gene>
    <name evidence="2" type="ORF">CDV36_010826</name>
</gene>
<sequence>MASSQSFPDSYAALDLPTLQLFHHPASSTSVTPVIVIKLHRPEARNAFTDTMCASLSEALNLISADPRVRAVVITSSDPKNRMFCAGMDFNEEHILGKDANDHRDSGGKVSLPMYHCAKPVIVALNGSAVGVGITMTLGANIRIASRDAMVGFVFARRGFSMEGCSSFFLPRLVGTSRALHLTTTGAVYPAGHKLLDGLFSDVVAPDEVLPTALKIADEIAANVSNVSTRVMKDMIYRSVGSPEEAHLLESKIFWHLFTGKDAKEGMQSFLEKRKPNFTGNMEDNAPTAWPWWSPVDVRKSKL</sequence>
<keyword evidence="3" id="KW-1185">Reference proteome</keyword>